<dbReference type="PANTHER" id="PTHR11609">
    <property type="entry name" value="PURINE BIOSYNTHESIS PROTEIN 6/7, PUR6/7"/>
    <property type="match status" value="1"/>
</dbReference>
<dbReference type="PANTHER" id="PTHR11609:SF5">
    <property type="entry name" value="PHOSPHORIBOSYLAMINOIMIDAZOLE CARBOXYLASE"/>
    <property type="match status" value="1"/>
</dbReference>
<dbReference type="OrthoDB" id="15425at2759"/>
<dbReference type="InterPro" id="IPR054350">
    <property type="entry name" value="PurT/PurK_preATP-grasp"/>
</dbReference>
<dbReference type="Pfam" id="PF00731">
    <property type="entry name" value="AIRC"/>
    <property type="match status" value="1"/>
</dbReference>
<dbReference type="GO" id="GO:0004638">
    <property type="term" value="F:phosphoribosylaminoimidazole carboxylase activity"/>
    <property type="evidence" value="ECO:0007669"/>
    <property type="project" value="UniProtKB-UniRule"/>
</dbReference>
<dbReference type="PROSITE" id="PS50975">
    <property type="entry name" value="ATP_GRASP"/>
    <property type="match status" value="1"/>
</dbReference>
<comment type="catalytic activity">
    <reaction evidence="1 11">
        <text>5-amino-1-(5-phospho-D-ribosyl)imidazole-4-carboxylate + H(+) = 5-amino-1-(5-phospho-beta-D-ribosyl)imidazole + CO2</text>
        <dbReference type="Rhea" id="RHEA:10792"/>
        <dbReference type="ChEBI" id="CHEBI:15378"/>
        <dbReference type="ChEBI" id="CHEBI:16526"/>
        <dbReference type="ChEBI" id="CHEBI:77657"/>
        <dbReference type="ChEBI" id="CHEBI:137981"/>
        <dbReference type="EC" id="4.1.1.21"/>
    </reaction>
</comment>
<keyword evidence="6 11" id="KW-0547">Nucleotide-binding</keyword>
<keyword evidence="7 11" id="KW-0658">Purine biosynthesis</keyword>
<dbReference type="Gene3D" id="3.30.1490.20">
    <property type="entry name" value="ATP-grasp fold, A domain"/>
    <property type="match status" value="1"/>
</dbReference>
<dbReference type="Pfam" id="PF17769">
    <property type="entry name" value="PurK_C"/>
    <property type="match status" value="1"/>
</dbReference>
<keyword evidence="8 11" id="KW-0210">Decarboxylase</keyword>
<evidence type="ECO:0000256" key="7">
    <source>
        <dbReference type="ARBA" id="ARBA00022755"/>
    </source>
</evidence>
<keyword evidence="10 11" id="KW-0456">Lyase</keyword>
<comment type="similarity">
    <text evidence="3 11">In the C-terminal section; belongs to the AIR carboxylase family. Class I subfamily.</text>
</comment>
<dbReference type="InterPro" id="IPR016185">
    <property type="entry name" value="PreATP-grasp_dom_sf"/>
</dbReference>
<dbReference type="Gene3D" id="3.30.470.20">
    <property type="entry name" value="ATP-grasp fold, B domain"/>
    <property type="match status" value="1"/>
</dbReference>
<dbReference type="Gene3D" id="3.40.50.20">
    <property type="match status" value="1"/>
</dbReference>
<dbReference type="SUPFAM" id="SSF52255">
    <property type="entry name" value="N5-CAIR mutase (phosphoribosylaminoimidazole carboxylase, PurE)"/>
    <property type="match status" value="1"/>
</dbReference>
<protein>
    <recommendedName>
        <fullName evidence="5 11">Phosphoribosylaminoimidazole carboxylase</fullName>
        <ecNumber evidence="4 11">4.1.1.21</ecNumber>
    </recommendedName>
</protein>
<evidence type="ECO:0000313" key="14">
    <source>
        <dbReference type="Proteomes" id="UP000799640"/>
    </source>
</evidence>
<dbReference type="UniPathway" id="UPA00074">
    <property type="reaction ID" value="UER00130"/>
</dbReference>
<dbReference type="EMBL" id="ML996690">
    <property type="protein sequence ID" value="KAF2403272.1"/>
    <property type="molecule type" value="Genomic_DNA"/>
</dbReference>
<keyword evidence="14" id="KW-1185">Reference proteome</keyword>
<evidence type="ECO:0000256" key="10">
    <source>
        <dbReference type="ARBA" id="ARBA00023239"/>
    </source>
</evidence>
<dbReference type="InterPro" id="IPR013815">
    <property type="entry name" value="ATP_grasp_subdomain_1"/>
</dbReference>
<dbReference type="GO" id="GO:0005524">
    <property type="term" value="F:ATP binding"/>
    <property type="evidence" value="ECO:0007669"/>
    <property type="project" value="UniProtKB-UniRule"/>
</dbReference>
<dbReference type="HAMAP" id="MF_01929">
    <property type="entry name" value="PurE_classI"/>
    <property type="match status" value="1"/>
</dbReference>
<evidence type="ECO:0000256" key="9">
    <source>
        <dbReference type="ARBA" id="ARBA00022840"/>
    </source>
</evidence>
<evidence type="ECO:0000256" key="8">
    <source>
        <dbReference type="ARBA" id="ARBA00022793"/>
    </source>
</evidence>
<comment type="pathway">
    <text evidence="2 11">Purine metabolism; IMP biosynthesis via de novo pathway; 5-amino-1-(5-phospho-D-ribosyl)imidazole-4-carboxylate from 5-amino-1-(5-phospho-D-ribosyl)imidazole (carboxylase route): step 1/1.</text>
</comment>
<dbReference type="NCBIfam" id="TIGR01162">
    <property type="entry name" value="purE"/>
    <property type="match status" value="1"/>
</dbReference>
<evidence type="ECO:0000313" key="13">
    <source>
        <dbReference type="EMBL" id="KAF2403272.1"/>
    </source>
</evidence>
<keyword evidence="9 11" id="KW-0067">ATP-binding</keyword>
<dbReference type="Gene3D" id="3.40.50.1970">
    <property type="match status" value="1"/>
</dbReference>
<proteinExistence type="inferred from homology"/>
<dbReference type="InterPro" id="IPR040686">
    <property type="entry name" value="PurK_C"/>
</dbReference>
<dbReference type="GO" id="GO:0046872">
    <property type="term" value="F:metal ion binding"/>
    <property type="evidence" value="ECO:0007669"/>
    <property type="project" value="InterPro"/>
</dbReference>
<name>A0A6G1I4S0_9PEZI</name>
<dbReference type="AlphaFoldDB" id="A0A6G1I4S0"/>
<reference evidence="13" key="1">
    <citation type="journal article" date="2020" name="Stud. Mycol.">
        <title>101 Dothideomycetes genomes: a test case for predicting lifestyles and emergence of pathogens.</title>
        <authorList>
            <person name="Haridas S."/>
            <person name="Albert R."/>
            <person name="Binder M."/>
            <person name="Bloem J."/>
            <person name="Labutti K."/>
            <person name="Salamov A."/>
            <person name="Andreopoulos B."/>
            <person name="Baker S."/>
            <person name="Barry K."/>
            <person name="Bills G."/>
            <person name="Bluhm B."/>
            <person name="Cannon C."/>
            <person name="Castanera R."/>
            <person name="Culley D."/>
            <person name="Daum C."/>
            <person name="Ezra D."/>
            <person name="Gonzalez J."/>
            <person name="Henrissat B."/>
            <person name="Kuo A."/>
            <person name="Liang C."/>
            <person name="Lipzen A."/>
            <person name="Lutzoni F."/>
            <person name="Magnuson J."/>
            <person name="Mondo S."/>
            <person name="Nolan M."/>
            <person name="Ohm R."/>
            <person name="Pangilinan J."/>
            <person name="Park H.-J."/>
            <person name="Ramirez L."/>
            <person name="Alfaro M."/>
            <person name="Sun H."/>
            <person name="Tritt A."/>
            <person name="Yoshinaga Y."/>
            <person name="Zwiers L.-H."/>
            <person name="Turgeon B."/>
            <person name="Goodwin S."/>
            <person name="Spatafora J."/>
            <person name="Crous P."/>
            <person name="Grigoriev I."/>
        </authorList>
    </citation>
    <scope>NUCLEOTIDE SEQUENCE</scope>
    <source>
        <strain evidence="13">CBS 262.69</strain>
    </source>
</reference>
<dbReference type="NCBIfam" id="NF004679">
    <property type="entry name" value="PRK06019.1-5"/>
    <property type="match status" value="1"/>
</dbReference>
<feature type="domain" description="ATP-grasp" evidence="12">
    <location>
        <begin position="107"/>
        <end position="295"/>
    </location>
</feature>
<dbReference type="InterPro" id="IPR011054">
    <property type="entry name" value="Rudment_hybrid_motif"/>
</dbReference>
<organism evidence="13 14">
    <name type="scientific">Trichodelitschia bisporula</name>
    <dbReference type="NCBI Taxonomy" id="703511"/>
    <lineage>
        <taxon>Eukaryota</taxon>
        <taxon>Fungi</taxon>
        <taxon>Dikarya</taxon>
        <taxon>Ascomycota</taxon>
        <taxon>Pezizomycotina</taxon>
        <taxon>Dothideomycetes</taxon>
        <taxon>Dothideomycetes incertae sedis</taxon>
        <taxon>Phaeotrichales</taxon>
        <taxon>Phaeotrichaceae</taxon>
        <taxon>Trichodelitschia</taxon>
    </lineage>
</organism>
<dbReference type="Pfam" id="PF02222">
    <property type="entry name" value="ATP-grasp"/>
    <property type="match status" value="1"/>
</dbReference>
<dbReference type="SUPFAM" id="SSF52440">
    <property type="entry name" value="PreATP-grasp domain"/>
    <property type="match status" value="1"/>
</dbReference>
<evidence type="ECO:0000256" key="6">
    <source>
        <dbReference type="ARBA" id="ARBA00022741"/>
    </source>
</evidence>
<dbReference type="InterPro" id="IPR003135">
    <property type="entry name" value="ATP-grasp_carboxylate-amine"/>
</dbReference>
<dbReference type="SUPFAM" id="SSF51246">
    <property type="entry name" value="Rudiment single hybrid motif"/>
    <property type="match status" value="1"/>
</dbReference>
<dbReference type="SMART" id="SM01001">
    <property type="entry name" value="AIRC"/>
    <property type="match status" value="1"/>
</dbReference>
<dbReference type="EC" id="4.1.1.21" evidence="4 11"/>
<dbReference type="InterPro" id="IPR011761">
    <property type="entry name" value="ATP-grasp"/>
</dbReference>
<evidence type="ECO:0000256" key="5">
    <source>
        <dbReference type="ARBA" id="ARBA00021059"/>
    </source>
</evidence>
<dbReference type="HAMAP" id="MF_01928">
    <property type="entry name" value="PurK"/>
    <property type="match status" value="1"/>
</dbReference>
<evidence type="ECO:0000259" key="12">
    <source>
        <dbReference type="PROSITE" id="PS50975"/>
    </source>
</evidence>
<evidence type="ECO:0000256" key="2">
    <source>
        <dbReference type="ARBA" id="ARBA00004747"/>
    </source>
</evidence>
<dbReference type="InterPro" id="IPR000031">
    <property type="entry name" value="PurE_dom"/>
</dbReference>
<dbReference type="PIRSF" id="PIRSF001340">
    <property type="entry name" value="AIR_carboxylase"/>
    <property type="match status" value="1"/>
</dbReference>
<dbReference type="InterPro" id="IPR005875">
    <property type="entry name" value="PurK"/>
</dbReference>
<accession>A0A6G1I4S0</accession>
<gene>
    <name evidence="13" type="ORF">EJ06DRAFT_324907</name>
</gene>
<dbReference type="SUPFAM" id="SSF56059">
    <property type="entry name" value="Glutathione synthetase ATP-binding domain-like"/>
    <property type="match status" value="1"/>
</dbReference>
<evidence type="ECO:0000256" key="1">
    <source>
        <dbReference type="ARBA" id="ARBA00001244"/>
    </source>
</evidence>
<evidence type="ECO:0000256" key="3">
    <source>
        <dbReference type="ARBA" id="ARBA00006114"/>
    </source>
</evidence>
<sequence>MNKTIGVLGGGQLGRMLAESANRLNIKLVALDKPAAPAKQITAHGAHVDGSFKDPASIRALASAVDVLTIEIEHVDAVVLAEVEAAGTPVHPAPSTIRLIQDKFEQKRHLRAAGIAVPDFVGLESNSMEELARVGDLLGYPYMLKSRKEAYDGRGNFPVSSRDSIPAAQAALAGRPLYAERWCPFECELAVIVVQTSTDTLTYPAVETVHADSICKLVYAPARNISTATAAAASALARRAVASFSGRGIFAVELFLQPSGDLLVNEIAPRPHNSGHWTIEACPLSQFDAHLRAVLDLPLPPSSLLPREPAIMLNILGGAASGAHLALVDAALATPRCSVHLYGKGPGTPGRKMGHITLTAPSMSEASALMAPLVHVADQIAARVGADVPPPLAAPAPLVAVIMGSDSDLPTLAPCLDLLEKLDIPADAHVTSAHRTPAEMASFASRAAQRGYKVIIAAAGGAAHLPGMAAAYTPLPVIGVPVKGSSTDGMDSLLSIVQMPRGVPVATVAIGNGVNAALLAARILGVHDVRVRERVERYASEAHAEVRGKEGRLEGMGWREYLQGMKK</sequence>
<dbReference type="Proteomes" id="UP000799640">
    <property type="component" value="Unassembled WGS sequence"/>
</dbReference>
<dbReference type="GO" id="GO:0006189">
    <property type="term" value="P:'de novo' IMP biosynthetic process"/>
    <property type="evidence" value="ECO:0007669"/>
    <property type="project" value="UniProtKB-UniRule"/>
</dbReference>
<dbReference type="Pfam" id="PF22660">
    <property type="entry name" value="RS_preATP-grasp-like"/>
    <property type="match status" value="1"/>
</dbReference>
<evidence type="ECO:0000256" key="11">
    <source>
        <dbReference type="PIRNR" id="PIRNR001340"/>
    </source>
</evidence>
<dbReference type="InterPro" id="IPR016301">
    <property type="entry name" value="Ade2_fungi/plant"/>
</dbReference>
<dbReference type="InterPro" id="IPR033747">
    <property type="entry name" value="PurE_ClassI"/>
</dbReference>
<evidence type="ECO:0000256" key="4">
    <source>
        <dbReference type="ARBA" id="ARBA00012329"/>
    </source>
</evidence>
<dbReference type="NCBIfam" id="TIGR01161">
    <property type="entry name" value="purK"/>
    <property type="match status" value="1"/>
</dbReference>